<keyword evidence="10 12" id="KW-0472">Membrane</keyword>
<comment type="caution">
    <text evidence="12">Lacks conserved residue(s) required for the propagation of feature annotation.</text>
</comment>
<feature type="transmembrane region" description="Helical" evidence="12">
    <location>
        <begin position="291"/>
        <end position="314"/>
    </location>
</feature>
<evidence type="ECO:0000256" key="1">
    <source>
        <dbReference type="ARBA" id="ARBA00004610"/>
    </source>
</evidence>
<comment type="subcellular location">
    <subcellularLocation>
        <location evidence="1">Cell junction</location>
        <location evidence="1">Gap junction</location>
    </subcellularLocation>
    <subcellularLocation>
        <location evidence="2 12">Cell membrane</location>
        <topology evidence="2 12">Multi-pass membrane protein</topology>
    </subcellularLocation>
</comment>
<gene>
    <name evidence="12" type="primary">inx</name>
    <name evidence="14" type="ORF">CBOVIS_LOCUS855</name>
</gene>
<dbReference type="EMBL" id="CADEPM010000001">
    <property type="protein sequence ID" value="CAB3397451.1"/>
    <property type="molecule type" value="Genomic_DNA"/>
</dbReference>
<keyword evidence="7" id="KW-0965">Cell junction</keyword>
<comment type="similarity">
    <text evidence="12">Belongs to the pannexin family.</text>
</comment>
<keyword evidence="9 12" id="KW-0406">Ion transport</keyword>
<keyword evidence="4" id="KW-1003">Cell membrane</keyword>
<dbReference type="OrthoDB" id="5867527at2759"/>
<comment type="function">
    <text evidence="12">Structural component of the gap junctions.</text>
</comment>
<feature type="region of interest" description="Disordered" evidence="13">
    <location>
        <begin position="433"/>
        <end position="457"/>
    </location>
</feature>
<evidence type="ECO:0000256" key="4">
    <source>
        <dbReference type="ARBA" id="ARBA00022475"/>
    </source>
</evidence>
<dbReference type="Pfam" id="PF00876">
    <property type="entry name" value="Innexin"/>
    <property type="match status" value="1"/>
</dbReference>
<evidence type="ECO:0000256" key="3">
    <source>
        <dbReference type="ARBA" id="ARBA00022448"/>
    </source>
</evidence>
<keyword evidence="11 12" id="KW-0407">Ion channel</keyword>
<protein>
    <recommendedName>
        <fullName evidence="12">Innexin</fullName>
    </recommendedName>
</protein>
<dbReference type="AlphaFoldDB" id="A0A8S1E7E7"/>
<dbReference type="PANTHER" id="PTHR11893:SF31">
    <property type="entry name" value="INNEXIN-11"/>
    <property type="match status" value="1"/>
</dbReference>
<evidence type="ECO:0000256" key="11">
    <source>
        <dbReference type="ARBA" id="ARBA00023303"/>
    </source>
</evidence>
<dbReference type="GO" id="GO:0005243">
    <property type="term" value="F:gap junction channel activity"/>
    <property type="evidence" value="ECO:0007669"/>
    <property type="project" value="TreeGrafter"/>
</dbReference>
<evidence type="ECO:0000313" key="14">
    <source>
        <dbReference type="EMBL" id="CAB3397451.1"/>
    </source>
</evidence>
<comment type="caution">
    <text evidence="14">The sequence shown here is derived from an EMBL/GenBank/DDBJ whole genome shotgun (WGS) entry which is preliminary data.</text>
</comment>
<proteinExistence type="inferred from homology"/>
<organism evidence="14 15">
    <name type="scientific">Caenorhabditis bovis</name>
    <dbReference type="NCBI Taxonomy" id="2654633"/>
    <lineage>
        <taxon>Eukaryota</taxon>
        <taxon>Metazoa</taxon>
        <taxon>Ecdysozoa</taxon>
        <taxon>Nematoda</taxon>
        <taxon>Chromadorea</taxon>
        <taxon>Rhabditida</taxon>
        <taxon>Rhabditina</taxon>
        <taxon>Rhabditomorpha</taxon>
        <taxon>Rhabditoidea</taxon>
        <taxon>Rhabditidae</taxon>
        <taxon>Peloderinae</taxon>
        <taxon>Caenorhabditis</taxon>
    </lineage>
</organism>
<evidence type="ECO:0000256" key="2">
    <source>
        <dbReference type="ARBA" id="ARBA00004651"/>
    </source>
</evidence>
<evidence type="ECO:0000256" key="6">
    <source>
        <dbReference type="ARBA" id="ARBA00022868"/>
    </source>
</evidence>
<dbReference type="PROSITE" id="PS51013">
    <property type="entry name" value="PANNEXIN"/>
    <property type="match status" value="1"/>
</dbReference>
<dbReference type="PANTHER" id="PTHR11893">
    <property type="entry name" value="INNEXIN"/>
    <property type="match status" value="1"/>
</dbReference>
<evidence type="ECO:0000256" key="8">
    <source>
        <dbReference type="ARBA" id="ARBA00022989"/>
    </source>
</evidence>
<reference evidence="14 15" key="1">
    <citation type="submission" date="2020-04" db="EMBL/GenBank/DDBJ databases">
        <authorList>
            <person name="Laetsch R D."/>
            <person name="Stevens L."/>
            <person name="Kumar S."/>
            <person name="Blaxter L. M."/>
        </authorList>
    </citation>
    <scope>NUCLEOTIDE SEQUENCE [LARGE SCALE GENOMIC DNA]</scope>
</reference>
<evidence type="ECO:0000256" key="5">
    <source>
        <dbReference type="ARBA" id="ARBA00022692"/>
    </source>
</evidence>
<accession>A0A8S1E7E7</accession>
<keyword evidence="6" id="KW-0303">Gap junction</keyword>
<sequence length="457" mass="53387">MVMIETFLGMAKYLSPRQDDDWSDRLNYLLTPNILLAFSVLISFKQFGGRPIECMFPNKFPGSWEQYAENYCWSQDTYFVEPTQHVELLKAEERYTPERQLSYYQWVPFFLLVQAAFFRAPSYLWQYFSNHSGIRIHEVVEKAKDSSNLEEDVREKNILVLKRHLCNALRFQRRMQRKKVVVHRTVTCLNYQYSSSFISSIYLLTKTLYVVNVFAQLWLMNNFLGTSKYQWYGLGVVRDIISGVAWERSGYFPRSAVCDFEVRQVGNIQKYSVQCVLVINIFNEKIFVLLWFWYLLLLFSSVVSFIQWLVLLCFPCFSRWFVSQHLELSSLHNFAPSTRKSAKDVEHFVNNYLHRDGIFVLRMVSAHAGIIFGTDLVLALWKTFYGIEEKGDESELESPMTGESTTISSVRNRKKKSMIDYIENGEFSTELVAEKDGYESSSSSSEDTKRASNVASI</sequence>
<dbReference type="GO" id="GO:0005921">
    <property type="term" value="C:gap junction"/>
    <property type="evidence" value="ECO:0007669"/>
    <property type="project" value="UniProtKB-SubCell"/>
</dbReference>
<evidence type="ECO:0000256" key="13">
    <source>
        <dbReference type="SAM" id="MobiDB-lite"/>
    </source>
</evidence>
<keyword evidence="5 12" id="KW-0812">Transmembrane</keyword>
<evidence type="ECO:0000313" key="15">
    <source>
        <dbReference type="Proteomes" id="UP000494206"/>
    </source>
</evidence>
<feature type="transmembrane region" description="Helical" evidence="12">
    <location>
        <begin position="201"/>
        <end position="219"/>
    </location>
</feature>
<keyword evidence="8 12" id="KW-1133">Transmembrane helix</keyword>
<name>A0A8S1E7E7_9PELO</name>
<dbReference type="GO" id="GO:0005886">
    <property type="term" value="C:plasma membrane"/>
    <property type="evidence" value="ECO:0007669"/>
    <property type="project" value="UniProtKB-SubCell"/>
</dbReference>
<dbReference type="Proteomes" id="UP000494206">
    <property type="component" value="Unassembled WGS sequence"/>
</dbReference>
<keyword evidence="3 12" id="KW-0813">Transport</keyword>
<dbReference type="PRINTS" id="PR01262">
    <property type="entry name" value="INNEXIN"/>
</dbReference>
<evidence type="ECO:0000256" key="10">
    <source>
        <dbReference type="ARBA" id="ARBA00023136"/>
    </source>
</evidence>
<evidence type="ECO:0000256" key="9">
    <source>
        <dbReference type="ARBA" id="ARBA00023065"/>
    </source>
</evidence>
<dbReference type="InterPro" id="IPR000990">
    <property type="entry name" value="Innexin"/>
</dbReference>
<evidence type="ECO:0000256" key="7">
    <source>
        <dbReference type="ARBA" id="ARBA00022949"/>
    </source>
</evidence>
<evidence type="ECO:0000256" key="12">
    <source>
        <dbReference type="RuleBase" id="RU010713"/>
    </source>
</evidence>
<dbReference type="GO" id="GO:0034220">
    <property type="term" value="P:monoatomic ion transmembrane transport"/>
    <property type="evidence" value="ECO:0007669"/>
    <property type="project" value="UniProtKB-KW"/>
</dbReference>
<keyword evidence="15" id="KW-1185">Reference proteome</keyword>